<evidence type="ECO:0000256" key="4">
    <source>
        <dbReference type="ARBA" id="ARBA00023002"/>
    </source>
</evidence>
<accession>A0A428TLN1</accession>
<keyword evidence="6" id="KW-1185">Reference proteome</keyword>
<dbReference type="PROSITE" id="PS00677">
    <property type="entry name" value="DAO"/>
    <property type="match status" value="1"/>
</dbReference>
<evidence type="ECO:0000256" key="2">
    <source>
        <dbReference type="ARBA" id="ARBA00022630"/>
    </source>
</evidence>
<evidence type="ECO:0000256" key="1">
    <source>
        <dbReference type="ARBA" id="ARBA00001974"/>
    </source>
</evidence>
<evidence type="ECO:0008006" key="7">
    <source>
        <dbReference type="Google" id="ProtNLM"/>
    </source>
</evidence>
<gene>
    <name evidence="5" type="ORF">CEP52_007642</name>
</gene>
<evidence type="ECO:0000313" key="6">
    <source>
        <dbReference type="Proteomes" id="UP000287144"/>
    </source>
</evidence>
<proteinExistence type="predicted"/>
<dbReference type="EMBL" id="NKCK01000071">
    <property type="protein sequence ID" value="RSM02968.1"/>
    <property type="molecule type" value="Genomic_DNA"/>
</dbReference>
<protein>
    <recommendedName>
        <fullName evidence="7">FAD dependent oxidoreductase domain-containing protein</fullName>
    </recommendedName>
</protein>
<keyword evidence="2" id="KW-0285">Flavoprotein</keyword>
<dbReference type="STRING" id="1325735.A0A428TLN1"/>
<comment type="caution">
    <text evidence="5">The sequence shown here is derived from an EMBL/GenBank/DDBJ whole genome shotgun (WGS) entry which is preliminary data.</text>
</comment>
<dbReference type="AlphaFoldDB" id="A0A428TLN1"/>
<evidence type="ECO:0000256" key="3">
    <source>
        <dbReference type="ARBA" id="ARBA00022827"/>
    </source>
</evidence>
<dbReference type="InterPro" id="IPR023209">
    <property type="entry name" value="DAO"/>
</dbReference>
<evidence type="ECO:0000313" key="5">
    <source>
        <dbReference type="EMBL" id="RSM02968.1"/>
    </source>
</evidence>
<dbReference type="InterPro" id="IPR006181">
    <property type="entry name" value="D-amino_acid_oxidase_CS"/>
</dbReference>
<dbReference type="PANTHER" id="PTHR11530">
    <property type="entry name" value="D-AMINO ACID OXIDASE"/>
    <property type="match status" value="1"/>
</dbReference>
<dbReference type="Gene3D" id="3.30.9.10">
    <property type="entry name" value="D-Amino Acid Oxidase, subunit A, domain 2"/>
    <property type="match status" value="1"/>
</dbReference>
<dbReference type="Proteomes" id="UP000287144">
    <property type="component" value="Unassembled WGS sequence"/>
</dbReference>
<dbReference type="PANTHER" id="PTHR11530:SF26">
    <property type="entry name" value="FAD DEPENDENT OXIDOREDUCTASE SUPERFAMILY (AFU_ORTHOLOGUE AFUA_5G13940)"/>
    <property type="match status" value="1"/>
</dbReference>
<keyword evidence="4" id="KW-0560">Oxidoreductase</keyword>
<dbReference type="GO" id="GO:0003884">
    <property type="term" value="F:D-amino-acid oxidase activity"/>
    <property type="evidence" value="ECO:0007669"/>
    <property type="project" value="InterPro"/>
</dbReference>
<keyword evidence="3" id="KW-0274">FAD</keyword>
<name>A0A428TLN1_9HYPO</name>
<reference evidence="5 6" key="1">
    <citation type="submission" date="2017-06" db="EMBL/GenBank/DDBJ databases">
        <title>Comparative genomic analysis of Ambrosia Fusariam Clade fungi.</title>
        <authorList>
            <person name="Stajich J.E."/>
            <person name="Carrillo J."/>
            <person name="Kijimoto T."/>
            <person name="Eskalen A."/>
            <person name="O'Donnell K."/>
            <person name="Kasson M."/>
        </authorList>
    </citation>
    <scope>NUCLEOTIDE SEQUENCE [LARGE SCALE GENOMIC DNA]</scope>
    <source>
        <strain evidence="5 6">NRRL62579</strain>
    </source>
</reference>
<dbReference type="GO" id="GO:0005737">
    <property type="term" value="C:cytoplasm"/>
    <property type="evidence" value="ECO:0007669"/>
    <property type="project" value="TreeGrafter"/>
</dbReference>
<comment type="cofactor">
    <cofactor evidence="1">
        <name>FAD</name>
        <dbReference type="ChEBI" id="CHEBI:57692"/>
    </cofactor>
</comment>
<dbReference type="Gene3D" id="3.40.50.720">
    <property type="entry name" value="NAD(P)-binding Rossmann-like Domain"/>
    <property type="match status" value="1"/>
</dbReference>
<sequence>MPVAWALGTPNVFRPEAKSFSRTSPALPRPSLDNAKTEAGALSFLGFSMVEPLSGVQKSQITGRQNRISTQEKKLIEAAKSLDPDLAASLEANHHVIADVVGRRPTRDGGIRLQVERKSSLGEDGRVIVHAYGAGGRGYELSWGIAQEVTSLVMKELSTSNIAKIRPFKL</sequence>
<dbReference type="GO" id="GO:0019478">
    <property type="term" value="P:D-amino acid catabolic process"/>
    <property type="evidence" value="ECO:0007669"/>
    <property type="project" value="TreeGrafter"/>
</dbReference>
<organism evidence="5 6">
    <name type="scientific">Fusarium oligoseptatum</name>
    <dbReference type="NCBI Taxonomy" id="2604345"/>
    <lineage>
        <taxon>Eukaryota</taxon>
        <taxon>Fungi</taxon>
        <taxon>Dikarya</taxon>
        <taxon>Ascomycota</taxon>
        <taxon>Pezizomycotina</taxon>
        <taxon>Sordariomycetes</taxon>
        <taxon>Hypocreomycetidae</taxon>
        <taxon>Hypocreales</taxon>
        <taxon>Nectriaceae</taxon>
        <taxon>Fusarium</taxon>
        <taxon>Fusarium solani species complex</taxon>
    </lineage>
</organism>
<dbReference type="GO" id="GO:0071949">
    <property type="term" value="F:FAD binding"/>
    <property type="evidence" value="ECO:0007669"/>
    <property type="project" value="InterPro"/>
</dbReference>